<protein>
    <recommendedName>
        <fullName evidence="1">Carbamoyltransferase Kae1-like domain-containing protein</fullName>
    </recommendedName>
</protein>
<dbReference type="PANTHER" id="PTHR42959:SF1">
    <property type="entry name" value="CARBAMOYLTRANSFERASE HYPF"/>
    <property type="match status" value="1"/>
</dbReference>
<dbReference type="GO" id="GO:0016743">
    <property type="term" value="F:carboxyl- or carbamoyltransferase activity"/>
    <property type="evidence" value="ECO:0007669"/>
    <property type="project" value="TreeGrafter"/>
</dbReference>
<evidence type="ECO:0000259" key="1">
    <source>
        <dbReference type="Pfam" id="PF22521"/>
    </source>
</evidence>
<feature type="non-terminal residue" evidence="2">
    <location>
        <position position="1"/>
    </location>
</feature>
<dbReference type="Gene3D" id="3.30.420.40">
    <property type="match status" value="1"/>
</dbReference>
<gene>
    <name evidence="2" type="ORF">S01H4_25499</name>
</gene>
<proteinExistence type="predicted"/>
<dbReference type="InterPro" id="IPR051060">
    <property type="entry name" value="Carbamoyltrans_HypF-like"/>
</dbReference>
<dbReference type="GO" id="GO:0008270">
    <property type="term" value="F:zinc ion binding"/>
    <property type="evidence" value="ECO:0007669"/>
    <property type="project" value="TreeGrafter"/>
</dbReference>
<dbReference type="SUPFAM" id="SSF53067">
    <property type="entry name" value="Actin-like ATPase domain"/>
    <property type="match status" value="1"/>
</dbReference>
<dbReference type="GO" id="GO:0051604">
    <property type="term" value="P:protein maturation"/>
    <property type="evidence" value="ECO:0007669"/>
    <property type="project" value="TreeGrafter"/>
</dbReference>
<sequence>IEQKLCCPQSSSCGRLFDAISFLAGLAPIDVEFEAQAPMLLESCADSRIKHVYEFELSRISEKESFKGPYIVSFRKTIKAIVRDIENKTPVSELSAKFHNTLADIIVAVALKCRQEHNTNTVVLAGGVFLNKFLVQAAFRQLEKQDFHILRPVLYSPNDESISLGQIAFALEQKA</sequence>
<name>X1A5E4_9ZZZZ</name>
<reference evidence="2" key="1">
    <citation type="journal article" date="2014" name="Front. Microbiol.">
        <title>High frequency of phylogenetically diverse reductive dehalogenase-homologous genes in deep subseafloor sedimentary metagenomes.</title>
        <authorList>
            <person name="Kawai M."/>
            <person name="Futagami T."/>
            <person name="Toyoda A."/>
            <person name="Takaki Y."/>
            <person name="Nishi S."/>
            <person name="Hori S."/>
            <person name="Arai W."/>
            <person name="Tsubouchi T."/>
            <person name="Morono Y."/>
            <person name="Uchiyama I."/>
            <person name="Ito T."/>
            <person name="Fujiyama A."/>
            <person name="Inagaki F."/>
            <person name="Takami H."/>
        </authorList>
    </citation>
    <scope>NUCLEOTIDE SEQUENCE</scope>
    <source>
        <strain evidence="2">Expedition CK06-06</strain>
    </source>
</reference>
<dbReference type="InterPro" id="IPR043129">
    <property type="entry name" value="ATPase_NBD"/>
</dbReference>
<organism evidence="2">
    <name type="scientific">marine sediment metagenome</name>
    <dbReference type="NCBI Taxonomy" id="412755"/>
    <lineage>
        <taxon>unclassified sequences</taxon>
        <taxon>metagenomes</taxon>
        <taxon>ecological metagenomes</taxon>
    </lineage>
</organism>
<dbReference type="EMBL" id="BART01012140">
    <property type="protein sequence ID" value="GAG77380.1"/>
    <property type="molecule type" value="Genomic_DNA"/>
</dbReference>
<accession>X1A5E4</accession>
<dbReference type="AlphaFoldDB" id="X1A5E4"/>
<comment type="caution">
    <text evidence="2">The sequence shown here is derived from an EMBL/GenBank/DDBJ whole genome shotgun (WGS) entry which is preliminary data.</text>
</comment>
<evidence type="ECO:0000313" key="2">
    <source>
        <dbReference type="EMBL" id="GAG77380.1"/>
    </source>
</evidence>
<dbReference type="InterPro" id="IPR055128">
    <property type="entry name" value="HypF_C_2"/>
</dbReference>
<feature type="domain" description="Carbamoyltransferase Kae1-like" evidence="1">
    <location>
        <begin position="1"/>
        <end position="166"/>
    </location>
</feature>
<dbReference type="Pfam" id="PF22521">
    <property type="entry name" value="HypF_C_2"/>
    <property type="match status" value="1"/>
</dbReference>
<dbReference type="PANTHER" id="PTHR42959">
    <property type="entry name" value="CARBAMOYLTRANSFERASE"/>
    <property type="match status" value="1"/>
</dbReference>